<dbReference type="SUPFAM" id="SSF88946">
    <property type="entry name" value="Sigma2 domain of RNA polymerase sigma factors"/>
    <property type="match status" value="1"/>
</dbReference>
<keyword evidence="7" id="KW-1185">Reference proteome</keyword>
<keyword evidence="4" id="KW-0804">Transcription</keyword>
<sequence length="180" mass="20315">MDETPNYNQSAEFVSLMTEHQSDLWAFILAQLPGSPDVADILQKTNLTLWTKQDQFELGTNFKAWAFSVARFEVLTHLKKAKRGNWLCFREDLSETIAEESGSTFDGQSAKLEQLDHCISKLKPADQDLLRHRYLSKEGLQAYSETSGRSISALSVSLYRVRSVLRECIQRGLKAKGGLA</sequence>
<dbReference type="Proteomes" id="UP001597389">
    <property type="component" value="Unassembled WGS sequence"/>
</dbReference>
<comment type="similarity">
    <text evidence="1">Belongs to the sigma-70 factor family. ECF subfamily.</text>
</comment>
<evidence type="ECO:0000256" key="3">
    <source>
        <dbReference type="ARBA" id="ARBA00023082"/>
    </source>
</evidence>
<accession>A0ABW4ZCT4</accession>
<protein>
    <submittedName>
        <fullName evidence="6">Sigma-70 family RNA polymerase sigma factor</fullName>
    </submittedName>
</protein>
<dbReference type="RefSeq" id="WP_377086195.1">
    <property type="nucleotide sequence ID" value="NZ_JBHSJL010000014.1"/>
</dbReference>
<gene>
    <name evidence="6" type="ORF">ACFSW8_11165</name>
</gene>
<dbReference type="Pfam" id="PF04542">
    <property type="entry name" value="Sigma70_r2"/>
    <property type="match status" value="1"/>
</dbReference>
<dbReference type="InterPro" id="IPR014284">
    <property type="entry name" value="RNA_pol_sigma-70_dom"/>
</dbReference>
<comment type="caution">
    <text evidence="6">The sequence shown here is derived from an EMBL/GenBank/DDBJ whole genome shotgun (WGS) entry which is preliminary data.</text>
</comment>
<dbReference type="SUPFAM" id="SSF88659">
    <property type="entry name" value="Sigma3 and sigma4 domains of RNA polymerase sigma factors"/>
    <property type="match status" value="1"/>
</dbReference>
<evidence type="ECO:0000256" key="2">
    <source>
        <dbReference type="ARBA" id="ARBA00023015"/>
    </source>
</evidence>
<dbReference type="PANTHER" id="PTHR43133">
    <property type="entry name" value="RNA POLYMERASE ECF-TYPE SIGMA FACTO"/>
    <property type="match status" value="1"/>
</dbReference>
<dbReference type="InterPro" id="IPR013324">
    <property type="entry name" value="RNA_pol_sigma_r3/r4-like"/>
</dbReference>
<evidence type="ECO:0000313" key="6">
    <source>
        <dbReference type="EMBL" id="MFD2159462.1"/>
    </source>
</evidence>
<evidence type="ECO:0000259" key="5">
    <source>
        <dbReference type="Pfam" id="PF04542"/>
    </source>
</evidence>
<dbReference type="Gene3D" id="1.10.1740.10">
    <property type="match status" value="1"/>
</dbReference>
<organism evidence="6 7">
    <name type="scientific">Rubritalea tangerina</name>
    <dbReference type="NCBI Taxonomy" id="430798"/>
    <lineage>
        <taxon>Bacteria</taxon>
        <taxon>Pseudomonadati</taxon>
        <taxon>Verrucomicrobiota</taxon>
        <taxon>Verrucomicrobiia</taxon>
        <taxon>Verrucomicrobiales</taxon>
        <taxon>Rubritaleaceae</taxon>
        <taxon>Rubritalea</taxon>
    </lineage>
</organism>
<feature type="domain" description="RNA polymerase sigma-70 region 2" evidence="5">
    <location>
        <begin position="16"/>
        <end position="83"/>
    </location>
</feature>
<dbReference type="PANTHER" id="PTHR43133:SF51">
    <property type="entry name" value="RNA POLYMERASE SIGMA FACTOR"/>
    <property type="match status" value="1"/>
</dbReference>
<dbReference type="NCBIfam" id="TIGR02937">
    <property type="entry name" value="sigma70-ECF"/>
    <property type="match status" value="1"/>
</dbReference>
<evidence type="ECO:0000256" key="4">
    <source>
        <dbReference type="ARBA" id="ARBA00023163"/>
    </source>
</evidence>
<evidence type="ECO:0000256" key="1">
    <source>
        <dbReference type="ARBA" id="ARBA00010641"/>
    </source>
</evidence>
<dbReference type="InterPro" id="IPR013325">
    <property type="entry name" value="RNA_pol_sigma_r2"/>
</dbReference>
<proteinExistence type="inferred from homology"/>
<dbReference type="InterPro" id="IPR007627">
    <property type="entry name" value="RNA_pol_sigma70_r2"/>
</dbReference>
<keyword evidence="2" id="KW-0805">Transcription regulation</keyword>
<dbReference type="InterPro" id="IPR039425">
    <property type="entry name" value="RNA_pol_sigma-70-like"/>
</dbReference>
<dbReference type="NCBIfam" id="TIGR02989">
    <property type="entry name" value="Sig-70_gvs1"/>
    <property type="match status" value="1"/>
</dbReference>
<keyword evidence="3" id="KW-0731">Sigma factor</keyword>
<dbReference type="InterPro" id="IPR014331">
    <property type="entry name" value="RNA_pol_sigma70_ECF_RHOBA"/>
</dbReference>
<reference evidence="7" key="1">
    <citation type="journal article" date="2019" name="Int. J. Syst. Evol. Microbiol.">
        <title>The Global Catalogue of Microorganisms (GCM) 10K type strain sequencing project: providing services to taxonomists for standard genome sequencing and annotation.</title>
        <authorList>
            <consortium name="The Broad Institute Genomics Platform"/>
            <consortium name="The Broad Institute Genome Sequencing Center for Infectious Disease"/>
            <person name="Wu L."/>
            <person name="Ma J."/>
        </authorList>
    </citation>
    <scope>NUCLEOTIDE SEQUENCE [LARGE SCALE GENOMIC DNA]</scope>
    <source>
        <strain evidence="7">CCUG 57942</strain>
    </source>
</reference>
<name>A0ABW4ZCT4_9BACT</name>
<evidence type="ECO:0000313" key="7">
    <source>
        <dbReference type="Proteomes" id="UP001597389"/>
    </source>
</evidence>
<dbReference type="EMBL" id="JBHUJB010000046">
    <property type="protein sequence ID" value="MFD2159462.1"/>
    <property type="molecule type" value="Genomic_DNA"/>
</dbReference>